<reference evidence="1 2" key="1">
    <citation type="journal article" date="2013" name="Mar. Genomics">
        <title>Expression of sulfatases in Rhodopirellula baltica and the diversity of sulfatases in the genus Rhodopirellula.</title>
        <authorList>
            <person name="Wegner C.E."/>
            <person name="Richter-Heitmann T."/>
            <person name="Klindworth A."/>
            <person name="Klockow C."/>
            <person name="Richter M."/>
            <person name="Achstetter T."/>
            <person name="Glockner F.O."/>
            <person name="Harder J."/>
        </authorList>
    </citation>
    <scope>NUCLEOTIDE SEQUENCE [LARGE SCALE GENOMIC DNA]</scope>
    <source>
        <strain evidence="1 2">SM1</strain>
    </source>
</reference>
<dbReference type="AlphaFoldDB" id="M5RTH2"/>
<dbReference type="OrthoDB" id="274592at2"/>
<dbReference type="InterPro" id="IPR026350">
    <property type="entry name" value="GxxExxY"/>
</dbReference>
<dbReference type="InterPro" id="IPR011604">
    <property type="entry name" value="PDDEXK-like_dom_sf"/>
</dbReference>
<name>M5RTH2_9BACT</name>
<dbReference type="RefSeq" id="WP_008700343.1">
    <property type="nucleotide sequence ID" value="NZ_ANOG01000626.1"/>
</dbReference>
<evidence type="ECO:0000313" key="2">
    <source>
        <dbReference type="Proteomes" id="UP000011991"/>
    </source>
</evidence>
<dbReference type="NCBIfam" id="TIGR04256">
    <property type="entry name" value="GxxExxY"/>
    <property type="match status" value="1"/>
</dbReference>
<dbReference type="EMBL" id="ANOG01000626">
    <property type="protein sequence ID" value="EMI18682.1"/>
    <property type="molecule type" value="Genomic_DNA"/>
</dbReference>
<sequence length="255" mass="29074">MRKVDYRVMGIVFSIHNELGRLCDESVYQVLFENRVYRTAGLEVHRELPIDVSFGSFCKTYRMDCVVAESVIYELKCVRALSKIHEAQLLNYLLLVNATRGKIVNFRTEKVESRFVNTSLDRESRRQYDLTLDDEIGQHRITDLLKELLDDWGTGLSGQLYLEAILSELGCADSAPQQLPMLCDGRAAGNQAFYLLDSQTALFLTTLKPEYLVTHEKHLAAMLRLSPLKSAVWINIDLHRVDCQAVTGRKMLAGR</sequence>
<evidence type="ECO:0008006" key="3">
    <source>
        <dbReference type="Google" id="ProtNLM"/>
    </source>
</evidence>
<dbReference type="Gene3D" id="3.90.320.10">
    <property type="match status" value="1"/>
</dbReference>
<dbReference type="Proteomes" id="UP000011991">
    <property type="component" value="Unassembled WGS sequence"/>
</dbReference>
<evidence type="ECO:0000313" key="1">
    <source>
        <dbReference type="EMBL" id="EMI18682.1"/>
    </source>
</evidence>
<accession>M5RTH2</accession>
<dbReference type="Pfam" id="PF13366">
    <property type="entry name" value="PDDEXK_3"/>
    <property type="match status" value="1"/>
</dbReference>
<comment type="caution">
    <text evidence="1">The sequence shown here is derived from an EMBL/GenBank/DDBJ whole genome shotgun (WGS) entry which is preliminary data.</text>
</comment>
<organism evidence="1 2">
    <name type="scientific">Rhodopirellula maiorica SM1</name>
    <dbReference type="NCBI Taxonomy" id="1265738"/>
    <lineage>
        <taxon>Bacteria</taxon>
        <taxon>Pseudomonadati</taxon>
        <taxon>Planctomycetota</taxon>
        <taxon>Planctomycetia</taxon>
        <taxon>Pirellulales</taxon>
        <taxon>Pirellulaceae</taxon>
        <taxon>Novipirellula</taxon>
    </lineage>
</organism>
<dbReference type="PATRIC" id="fig|1265738.3.peg.4411"/>
<gene>
    <name evidence="1" type="ORF">RMSM_04393</name>
</gene>
<keyword evidence="2" id="KW-1185">Reference proteome</keyword>
<proteinExistence type="predicted"/>
<protein>
    <recommendedName>
        <fullName evidence="3">GxxExxY protein</fullName>
    </recommendedName>
</protein>